<sequence>MKAMQQQQKTEVRWGALVPACAITTGFIALGFTSEETLGDSLRTALEWVSSYFGAFFLLFSLLIILVTLGISFTRFGDIRLGGENARPDFSRTTWFVVALNGCIGTGILFWAMGEPIFHFAMPPAGAQAAPFSREAAIFAVSQTMIHWTVGQYAMYSLSGLVIGILAYNFGRHLSITSFLNGLLPPKLYRFVATIIHATSLCCIAGAVSCSLGVGLLQIASGLEHLELFNSSASSWLLIDLVLGGVFLTSSLLGIHRGLSWISRICTAIFIFLMLWVLALGPTRFIADLGVSSFGMFLNDFIEHSLILPVMVPGETWSRDWNIQFTASFFVYAPVLGLFLARLARGRTVREFIWMNIVAPSAFCILWIAVWAGMAIETQWSGTLDIWAYVNEHGMESTIFSLFTLLPGSRFLTIIFCCAVFFSLATMCDAITGTMAICSSKNLSVDDHPPRSLKIFWGCAITTSAYILIVSGGIVSVRSLFSIIGIPTATLLMLYMWFLLTRSTRLFARHF</sequence>
<feature type="transmembrane region" description="Helical" evidence="8">
    <location>
        <begin position="480"/>
        <end position="500"/>
    </location>
</feature>
<keyword evidence="4" id="KW-1003">Cell membrane</keyword>
<evidence type="ECO:0000256" key="5">
    <source>
        <dbReference type="ARBA" id="ARBA00022692"/>
    </source>
</evidence>
<keyword evidence="5 8" id="KW-0812">Transmembrane</keyword>
<feature type="transmembrane region" description="Helical" evidence="8">
    <location>
        <begin position="153"/>
        <end position="170"/>
    </location>
</feature>
<feature type="transmembrane region" description="Helical" evidence="8">
    <location>
        <begin position="52"/>
        <end position="73"/>
    </location>
</feature>
<dbReference type="GO" id="GO:0005886">
    <property type="term" value="C:plasma membrane"/>
    <property type="evidence" value="ECO:0007669"/>
    <property type="project" value="UniProtKB-SubCell"/>
</dbReference>
<evidence type="ECO:0000313" key="9">
    <source>
        <dbReference type="EMBL" id="KAB7652795.1"/>
    </source>
</evidence>
<evidence type="ECO:0000256" key="8">
    <source>
        <dbReference type="SAM" id="Phobius"/>
    </source>
</evidence>
<feature type="transmembrane region" description="Helical" evidence="8">
    <location>
        <begin position="321"/>
        <end position="341"/>
    </location>
</feature>
<proteinExistence type="inferred from homology"/>
<evidence type="ECO:0000256" key="1">
    <source>
        <dbReference type="ARBA" id="ARBA00004651"/>
    </source>
</evidence>
<reference evidence="9 10" key="1">
    <citation type="submission" date="2019-10" db="EMBL/GenBank/DDBJ databases">
        <title>Genome diversity of Sutterella seckii.</title>
        <authorList>
            <person name="Chaplin A.V."/>
            <person name="Sokolova S.R."/>
            <person name="Mosin K.A."/>
            <person name="Ivanova E.L."/>
            <person name="Kochetkova T.O."/>
            <person name="Goltsov A.Y."/>
            <person name="Trofimov D.Y."/>
            <person name="Efimov B.A."/>
        </authorList>
    </citation>
    <scope>NUCLEOTIDE SEQUENCE [LARGE SCALE GENOMIC DNA]</scope>
    <source>
        <strain evidence="9 10">ASD3426</strain>
    </source>
</reference>
<evidence type="ECO:0000256" key="2">
    <source>
        <dbReference type="ARBA" id="ARBA00005658"/>
    </source>
</evidence>
<feature type="transmembrane region" description="Helical" evidence="8">
    <location>
        <begin position="455"/>
        <end position="474"/>
    </location>
</feature>
<keyword evidence="7 8" id="KW-0472">Membrane</keyword>
<organism evidence="9 10">
    <name type="scientific">Sutterella seckii</name>
    <dbReference type="NCBI Taxonomy" id="1944635"/>
    <lineage>
        <taxon>Bacteria</taxon>
        <taxon>Pseudomonadati</taxon>
        <taxon>Pseudomonadota</taxon>
        <taxon>Betaproteobacteria</taxon>
        <taxon>Burkholderiales</taxon>
        <taxon>Sutterellaceae</taxon>
        <taxon>Sutterella</taxon>
    </lineage>
</organism>
<evidence type="ECO:0000256" key="7">
    <source>
        <dbReference type="ARBA" id="ARBA00023136"/>
    </source>
</evidence>
<dbReference type="PANTHER" id="PTHR30047:SF7">
    <property type="entry name" value="HIGH-AFFINITY CHOLINE TRANSPORT PROTEIN"/>
    <property type="match status" value="1"/>
</dbReference>
<evidence type="ECO:0000256" key="3">
    <source>
        <dbReference type="ARBA" id="ARBA00022448"/>
    </source>
</evidence>
<dbReference type="GO" id="GO:0022857">
    <property type="term" value="F:transmembrane transporter activity"/>
    <property type="evidence" value="ECO:0007669"/>
    <property type="project" value="InterPro"/>
</dbReference>
<evidence type="ECO:0000256" key="6">
    <source>
        <dbReference type="ARBA" id="ARBA00022989"/>
    </source>
</evidence>
<gene>
    <name evidence="9" type="ORF">GBM96_00110</name>
</gene>
<evidence type="ECO:0000256" key="4">
    <source>
        <dbReference type="ARBA" id="ARBA00022475"/>
    </source>
</evidence>
<keyword evidence="6 8" id="KW-1133">Transmembrane helix</keyword>
<feature type="transmembrane region" description="Helical" evidence="8">
    <location>
        <begin position="353"/>
        <end position="374"/>
    </location>
</feature>
<feature type="transmembrane region" description="Helical" evidence="8">
    <location>
        <begin position="411"/>
        <end position="434"/>
    </location>
</feature>
<keyword evidence="3" id="KW-0813">Transport</keyword>
<feature type="transmembrane region" description="Helical" evidence="8">
    <location>
        <begin position="267"/>
        <end position="287"/>
    </location>
</feature>
<protein>
    <recommendedName>
        <fullName evidence="11">BCCT family transporter</fullName>
    </recommendedName>
</protein>
<name>A0AAI9SEM8_9BURK</name>
<keyword evidence="10" id="KW-1185">Reference proteome</keyword>
<feature type="transmembrane region" description="Helical" evidence="8">
    <location>
        <begin position="236"/>
        <end position="255"/>
    </location>
</feature>
<dbReference type="PANTHER" id="PTHR30047">
    <property type="entry name" value="HIGH-AFFINITY CHOLINE TRANSPORT PROTEIN-RELATED"/>
    <property type="match status" value="1"/>
</dbReference>
<dbReference type="AlphaFoldDB" id="A0AAI9SEM8"/>
<feature type="transmembrane region" description="Helical" evidence="8">
    <location>
        <begin position="94"/>
        <end position="113"/>
    </location>
</feature>
<evidence type="ECO:0008006" key="11">
    <source>
        <dbReference type="Google" id="ProtNLM"/>
    </source>
</evidence>
<dbReference type="EMBL" id="WEHW01000001">
    <property type="protein sequence ID" value="KAB7652795.1"/>
    <property type="molecule type" value="Genomic_DNA"/>
</dbReference>
<dbReference type="Pfam" id="PF02028">
    <property type="entry name" value="BCCT"/>
    <property type="match status" value="1"/>
</dbReference>
<feature type="transmembrane region" description="Helical" evidence="8">
    <location>
        <begin position="12"/>
        <end position="32"/>
    </location>
</feature>
<evidence type="ECO:0000313" key="10">
    <source>
        <dbReference type="Proteomes" id="UP000469462"/>
    </source>
</evidence>
<comment type="caution">
    <text evidence="9">The sequence shown here is derived from an EMBL/GenBank/DDBJ whole genome shotgun (WGS) entry which is preliminary data.</text>
</comment>
<dbReference type="InterPro" id="IPR000060">
    <property type="entry name" value="BCCT_transptr"/>
</dbReference>
<comment type="similarity">
    <text evidence="2">Belongs to the BCCT transporter (TC 2.A.15) family.</text>
</comment>
<feature type="transmembrane region" description="Helical" evidence="8">
    <location>
        <begin position="191"/>
        <end position="216"/>
    </location>
</feature>
<dbReference type="Proteomes" id="UP000469462">
    <property type="component" value="Unassembled WGS sequence"/>
</dbReference>
<accession>A0AAI9SEM8</accession>
<comment type="subcellular location">
    <subcellularLocation>
        <location evidence="1">Cell membrane</location>
        <topology evidence="1">Multi-pass membrane protein</topology>
    </subcellularLocation>
</comment>